<name>A0A4R6IBX4_9MOLU</name>
<proteinExistence type="predicted"/>
<evidence type="ECO:0000313" key="9">
    <source>
        <dbReference type="EMBL" id="TDO18968.1"/>
    </source>
</evidence>
<reference evidence="9 10" key="1">
    <citation type="submission" date="2019-03" db="EMBL/GenBank/DDBJ databases">
        <title>Genomic Encyclopedia of Archaeal and Bacterial Type Strains, Phase II (KMG-II): from individual species to whole genera.</title>
        <authorList>
            <person name="Goeker M."/>
        </authorList>
    </citation>
    <scope>NUCLEOTIDE SEQUENCE [LARGE SCALE GENOMIC DNA]</scope>
    <source>
        <strain evidence="9 10">ATCC 700618</strain>
    </source>
</reference>
<dbReference type="PANTHER" id="PTHR11735">
    <property type="entry name" value="TRNA N6-ADENOSINE THREONYLCARBAMOYLTRANSFERASE"/>
    <property type="match status" value="1"/>
</dbReference>
<evidence type="ECO:0000256" key="5">
    <source>
        <dbReference type="ARBA" id="ARBA00023004"/>
    </source>
</evidence>
<organism evidence="9 10">
    <name type="scientific">Mycoplasma testudineum</name>
    <dbReference type="NCBI Taxonomy" id="244584"/>
    <lineage>
        <taxon>Bacteria</taxon>
        <taxon>Bacillati</taxon>
        <taxon>Mycoplasmatota</taxon>
        <taxon>Mollicutes</taxon>
        <taxon>Mycoplasmataceae</taxon>
        <taxon>Mycoplasma</taxon>
    </lineage>
</organism>
<keyword evidence="4" id="KW-0479">Metal-binding</keyword>
<dbReference type="NCBIfam" id="TIGR03723">
    <property type="entry name" value="T6A_TsaD_YgjD"/>
    <property type="match status" value="1"/>
</dbReference>
<keyword evidence="5" id="KW-0408">Iron</keyword>
<evidence type="ECO:0000256" key="4">
    <source>
        <dbReference type="ARBA" id="ARBA00022723"/>
    </source>
</evidence>
<dbReference type="GO" id="GO:0061711">
    <property type="term" value="F:tRNA N(6)-L-threonylcarbamoyladenine synthase activity"/>
    <property type="evidence" value="ECO:0007669"/>
    <property type="project" value="UniProtKB-EC"/>
</dbReference>
<protein>
    <recommendedName>
        <fullName evidence="1">N(6)-L-threonylcarbamoyladenine synthase</fullName>
        <ecNumber evidence="1">2.3.1.234</ecNumber>
    </recommendedName>
</protein>
<evidence type="ECO:0000256" key="3">
    <source>
        <dbReference type="ARBA" id="ARBA00022694"/>
    </source>
</evidence>
<dbReference type="InterPro" id="IPR000905">
    <property type="entry name" value="Gcp-like_dom"/>
</dbReference>
<evidence type="ECO:0000256" key="2">
    <source>
        <dbReference type="ARBA" id="ARBA00022679"/>
    </source>
</evidence>
<dbReference type="EC" id="2.3.1.234" evidence="1"/>
<dbReference type="InterPro" id="IPR043129">
    <property type="entry name" value="ATPase_NBD"/>
</dbReference>
<dbReference type="Gene3D" id="3.30.420.40">
    <property type="match status" value="2"/>
</dbReference>
<dbReference type="PANTHER" id="PTHR11735:SF6">
    <property type="entry name" value="TRNA N6-ADENOSINE THREONYLCARBAMOYLTRANSFERASE, MITOCHONDRIAL"/>
    <property type="match status" value="1"/>
</dbReference>
<dbReference type="InterPro" id="IPR022450">
    <property type="entry name" value="TsaD"/>
</dbReference>
<dbReference type="SUPFAM" id="SSF53067">
    <property type="entry name" value="Actin-like ATPase domain"/>
    <property type="match status" value="2"/>
</dbReference>
<dbReference type="NCBIfam" id="TIGR00329">
    <property type="entry name" value="gcp_kae1"/>
    <property type="match status" value="1"/>
</dbReference>
<dbReference type="AlphaFoldDB" id="A0A4R6IBX4"/>
<dbReference type="RefSeq" id="WP_094254970.1">
    <property type="nucleotide sequence ID" value="NZ_NNCE01000009.1"/>
</dbReference>
<evidence type="ECO:0000256" key="7">
    <source>
        <dbReference type="ARBA" id="ARBA00048117"/>
    </source>
</evidence>
<comment type="caution">
    <text evidence="9">The sequence shown here is derived from an EMBL/GenBank/DDBJ whole genome shotgun (WGS) entry which is preliminary data.</text>
</comment>
<gene>
    <name evidence="9" type="ORF">EI74_0850</name>
</gene>
<dbReference type="EMBL" id="SNWN01000017">
    <property type="protein sequence ID" value="TDO18968.1"/>
    <property type="molecule type" value="Genomic_DNA"/>
</dbReference>
<evidence type="ECO:0000259" key="8">
    <source>
        <dbReference type="Pfam" id="PF00814"/>
    </source>
</evidence>
<evidence type="ECO:0000313" key="10">
    <source>
        <dbReference type="Proteomes" id="UP000295518"/>
    </source>
</evidence>
<dbReference type="InterPro" id="IPR017861">
    <property type="entry name" value="KAE1/TsaD"/>
</dbReference>
<dbReference type="Pfam" id="PF00814">
    <property type="entry name" value="TsaD"/>
    <property type="match status" value="1"/>
</dbReference>
<keyword evidence="6" id="KW-0012">Acyltransferase</keyword>
<dbReference type="GO" id="GO:0046872">
    <property type="term" value="F:metal ion binding"/>
    <property type="evidence" value="ECO:0007669"/>
    <property type="project" value="UniProtKB-KW"/>
</dbReference>
<dbReference type="GO" id="GO:0002949">
    <property type="term" value="P:tRNA threonylcarbamoyladenosine modification"/>
    <property type="evidence" value="ECO:0007669"/>
    <property type="project" value="InterPro"/>
</dbReference>
<dbReference type="PRINTS" id="PR00789">
    <property type="entry name" value="OSIALOPTASE"/>
</dbReference>
<keyword evidence="2" id="KW-0808">Transferase</keyword>
<sequence length="311" mass="34665">MIILAFETSHDDTSISICEFSENKEPIIHFLKTWTQSNYFAKFGGTIPEMASRMHSENILKLVIEAKENFDFKKINKIAYTEKPGLLGSLHIGFLVAKAISQSLELELIPVNHLDGHFFAGEFVKKYEYPTLGIIVSGGHSQILFANSKNDIKILGQTQDDAIGELFDKISTKLQLGFPGGPVIDKLCKDNIDFNRIKINTVHTDSKYDLSFSGNKSQVINLANQNKYDKIDLACSLQEKAFEQLFNKVKLALNDYDVKTLIIGGGVAANSYLRNNVKTLHNNVIIPPIYLSTDNAAMIAIAAYKKLGDNE</sequence>
<accession>A0A4R6IBX4</accession>
<evidence type="ECO:0000256" key="1">
    <source>
        <dbReference type="ARBA" id="ARBA00012156"/>
    </source>
</evidence>
<keyword evidence="10" id="KW-1185">Reference proteome</keyword>
<feature type="domain" description="Gcp-like" evidence="8">
    <location>
        <begin position="33"/>
        <end position="300"/>
    </location>
</feature>
<evidence type="ECO:0000256" key="6">
    <source>
        <dbReference type="ARBA" id="ARBA00023315"/>
    </source>
</evidence>
<dbReference type="Proteomes" id="UP000295518">
    <property type="component" value="Unassembled WGS sequence"/>
</dbReference>
<comment type="catalytic activity">
    <reaction evidence="7">
        <text>L-threonylcarbamoyladenylate + adenosine(37) in tRNA = N(6)-L-threonylcarbamoyladenosine(37) in tRNA + AMP + H(+)</text>
        <dbReference type="Rhea" id="RHEA:37059"/>
        <dbReference type="Rhea" id="RHEA-COMP:10162"/>
        <dbReference type="Rhea" id="RHEA-COMP:10163"/>
        <dbReference type="ChEBI" id="CHEBI:15378"/>
        <dbReference type="ChEBI" id="CHEBI:73682"/>
        <dbReference type="ChEBI" id="CHEBI:74411"/>
        <dbReference type="ChEBI" id="CHEBI:74418"/>
        <dbReference type="ChEBI" id="CHEBI:456215"/>
        <dbReference type="EC" id="2.3.1.234"/>
    </reaction>
</comment>
<dbReference type="OrthoDB" id="9806197at2"/>
<keyword evidence="3" id="KW-0819">tRNA processing</keyword>